<evidence type="ECO:0000313" key="3">
    <source>
        <dbReference type="Proteomes" id="UP000267035"/>
    </source>
</evidence>
<reference evidence="2 3" key="1">
    <citation type="submission" date="2018-10" db="EMBL/GenBank/DDBJ databases">
        <title>Comamonadaceae CDC group NO-1 genome sequencing and assembly.</title>
        <authorList>
            <person name="Bernier A.-M."/>
            <person name="Bernard K."/>
        </authorList>
    </citation>
    <scope>NUCLEOTIDE SEQUENCE [LARGE SCALE GENOMIC DNA]</scope>
    <source>
        <strain evidence="2 3">NML161473</strain>
    </source>
</reference>
<feature type="region of interest" description="Disordered" evidence="1">
    <location>
        <begin position="58"/>
        <end position="83"/>
    </location>
</feature>
<protein>
    <submittedName>
        <fullName evidence="2">Uncharacterized protein</fullName>
    </submittedName>
</protein>
<dbReference type="AlphaFoldDB" id="A0A3M6Q5N4"/>
<sequence>MQCKALAFDRLQALQPGCAARGRQRRNAHAGALLPSGWPQNHALAALPRQLRQASILHPSGGKKSHTAHAPRDAGAGWMLPLPPRHRQRQKTADLQGLSVFCPVAFRYDRRSFF</sequence>
<evidence type="ECO:0000313" key="2">
    <source>
        <dbReference type="EMBL" id="RMW98487.1"/>
    </source>
</evidence>
<comment type="caution">
    <text evidence="2">The sequence shown here is derived from an EMBL/GenBank/DDBJ whole genome shotgun (WGS) entry which is preliminary data.</text>
</comment>
<dbReference type="Proteomes" id="UP000267035">
    <property type="component" value="Unassembled WGS sequence"/>
</dbReference>
<dbReference type="EMBL" id="RDQL01000012">
    <property type="protein sequence ID" value="RMW98487.1"/>
    <property type="molecule type" value="Genomic_DNA"/>
</dbReference>
<name>A0A3M6Q5N4_9BURK</name>
<organism evidence="2 3">
    <name type="scientific">Allofranklinella schreckenbergeri</name>
    <dbReference type="NCBI Taxonomy" id="1076744"/>
    <lineage>
        <taxon>Bacteria</taxon>
        <taxon>Pseudomonadati</taxon>
        <taxon>Pseudomonadota</taxon>
        <taxon>Betaproteobacteria</taxon>
        <taxon>Burkholderiales</taxon>
        <taxon>Comamonadaceae</taxon>
        <taxon>Allofranklinella</taxon>
    </lineage>
</organism>
<keyword evidence="3" id="KW-1185">Reference proteome</keyword>
<evidence type="ECO:0000256" key="1">
    <source>
        <dbReference type="SAM" id="MobiDB-lite"/>
    </source>
</evidence>
<accession>A0A3M6Q5N4</accession>
<proteinExistence type="predicted"/>
<gene>
    <name evidence="2" type="ORF">EBQ25_09370</name>
</gene>